<dbReference type="Pfam" id="PF00071">
    <property type="entry name" value="Ras"/>
    <property type="match status" value="1"/>
</dbReference>
<evidence type="ECO:0000313" key="6">
    <source>
        <dbReference type="Proteomes" id="UP000298416"/>
    </source>
</evidence>
<evidence type="ECO:0000256" key="4">
    <source>
        <dbReference type="ARBA" id="ARBA00037868"/>
    </source>
</evidence>
<dbReference type="GO" id="GO:0012505">
    <property type="term" value="C:endomembrane system"/>
    <property type="evidence" value="ECO:0007669"/>
    <property type="project" value="UniProtKB-SubCell"/>
</dbReference>
<dbReference type="Proteomes" id="UP000298416">
    <property type="component" value="Unassembled WGS sequence"/>
</dbReference>
<dbReference type="PANTHER" id="PTHR47977">
    <property type="entry name" value="RAS-RELATED PROTEIN RAB"/>
    <property type="match status" value="1"/>
</dbReference>
<comment type="caution">
    <text evidence="5">The sequence shown here is derived from an EMBL/GenBank/DDBJ whole genome shotgun (WGS) entry which is preliminary data.</text>
</comment>
<reference evidence="5" key="2">
    <citation type="submission" date="2020-08" db="EMBL/GenBank/DDBJ databases">
        <title>Plant Genome Project.</title>
        <authorList>
            <person name="Zhang R.-G."/>
        </authorList>
    </citation>
    <scope>NUCLEOTIDE SEQUENCE</scope>
    <source>
        <strain evidence="5">Huo1</strain>
        <tissue evidence="5">Leaf</tissue>
    </source>
</reference>
<evidence type="ECO:0000256" key="2">
    <source>
        <dbReference type="ARBA" id="ARBA00022741"/>
    </source>
</evidence>
<dbReference type="SMART" id="SM00175">
    <property type="entry name" value="RAB"/>
    <property type="match status" value="1"/>
</dbReference>
<reference evidence="5" key="1">
    <citation type="submission" date="2018-01" db="EMBL/GenBank/DDBJ databases">
        <authorList>
            <person name="Mao J.F."/>
        </authorList>
    </citation>
    <scope>NUCLEOTIDE SEQUENCE</scope>
    <source>
        <strain evidence="5">Huo1</strain>
        <tissue evidence="5">Leaf</tissue>
    </source>
</reference>
<proteinExistence type="inferred from homology"/>
<evidence type="ECO:0008006" key="7">
    <source>
        <dbReference type="Google" id="ProtNLM"/>
    </source>
</evidence>
<dbReference type="GO" id="GO:0003924">
    <property type="term" value="F:GTPase activity"/>
    <property type="evidence" value="ECO:0007669"/>
    <property type="project" value="InterPro"/>
</dbReference>
<comment type="subcellular location">
    <subcellularLocation>
        <location evidence="4">Endomembrane system</location>
        <topology evidence="4">Lipid-anchor</topology>
    </subcellularLocation>
</comment>
<dbReference type="Gene3D" id="3.40.50.300">
    <property type="entry name" value="P-loop containing nucleotide triphosphate hydrolases"/>
    <property type="match status" value="1"/>
</dbReference>
<dbReference type="EMBL" id="PNBA02000006">
    <property type="protein sequence ID" value="KAG6420271.1"/>
    <property type="molecule type" value="Genomic_DNA"/>
</dbReference>
<gene>
    <name evidence="5" type="ORF">SASPL_116794</name>
</gene>
<dbReference type="InterPro" id="IPR050227">
    <property type="entry name" value="Rab"/>
</dbReference>
<dbReference type="InterPro" id="IPR027417">
    <property type="entry name" value="P-loop_NTPase"/>
</dbReference>
<accession>A0A8X8XZC8</accession>
<keyword evidence="2" id="KW-0547">Nucleotide-binding</keyword>
<keyword evidence="6" id="KW-1185">Reference proteome</keyword>
<name>A0A8X8XZC8_SALSN</name>
<keyword evidence="3" id="KW-0342">GTP-binding</keyword>
<dbReference type="InterPro" id="IPR001806">
    <property type="entry name" value="Small_GTPase"/>
</dbReference>
<protein>
    <recommendedName>
        <fullName evidence="7">Ras-related protein Rab-6A</fullName>
    </recommendedName>
</protein>
<dbReference type="GO" id="GO:0005525">
    <property type="term" value="F:GTP binding"/>
    <property type="evidence" value="ECO:0007669"/>
    <property type="project" value="UniProtKB-KW"/>
</dbReference>
<comment type="similarity">
    <text evidence="1">Belongs to the small GTPase superfamily. Rab family.</text>
</comment>
<evidence type="ECO:0000256" key="3">
    <source>
        <dbReference type="ARBA" id="ARBA00023134"/>
    </source>
</evidence>
<organism evidence="5">
    <name type="scientific">Salvia splendens</name>
    <name type="common">Scarlet sage</name>
    <dbReference type="NCBI Taxonomy" id="180675"/>
    <lineage>
        <taxon>Eukaryota</taxon>
        <taxon>Viridiplantae</taxon>
        <taxon>Streptophyta</taxon>
        <taxon>Embryophyta</taxon>
        <taxon>Tracheophyta</taxon>
        <taxon>Spermatophyta</taxon>
        <taxon>Magnoliopsida</taxon>
        <taxon>eudicotyledons</taxon>
        <taxon>Gunneridae</taxon>
        <taxon>Pentapetalae</taxon>
        <taxon>asterids</taxon>
        <taxon>lamiids</taxon>
        <taxon>Lamiales</taxon>
        <taxon>Lamiaceae</taxon>
        <taxon>Nepetoideae</taxon>
        <taxon>Mentheae</taxon>
        <taxon>Salviinae</taxon>
        <taxon>Salvia</taxon>
        <taxon>Salvia subgen. Calosphace</taxon>
        <taxon>core Calosphace</taxon>
    </lineage>
</organism>
<dbReference type="SUPFAM" id="SSF52540">
    <property type="entry name" value="P-loop containing nucleoside triphosphate hydrolases"/>
    <property type="match status" value="1"/>
</dbReference>
<dbReference type="AlphaFoldDB" id="A0A8X8XZC8"/>
<evidence type="ECO:0000313" key="5">
    <source>
        <dbReference type="EMBL" id="KAG6420271.1"/>
    </source>
</evidence>
<evidence type="ECO:0000256" key="1">
    <source>
        <dbReference type="ARBA" id="ARBA00006270"/>
    </source>
</evidence>
<sequence>MRGFGFSPRQIQTGIPRRSIHRKNEILPYYFAICFVQATIGVDFLSKIINIEDQTTVRLQLWLISIAEGEAKARDFGVMFIETSAKTDFNIKELFEKIVEALLGIETVSSTEQDEIVDVDLKSQSQQWSGDSAC</sequence>